<dbReference type="AlphaFoldDB" id="A0A974P1Z2"/>
<reference evidence="2" key="1">
    <citation type="submission" date="2021-01" db="EMBL/GenBank/DDBJ databases">
        <title>Genome sequence of Phenylobacterium sp. 20VBR1 isolated from a valley glaceir, Ny-Alesund, Svalbard.</title>
        <authorList>
            <person name="Thomas F.A."/>
            <person name="Krishnan K.P."/>
            <person name="Sinha R.K."/>
        </authorList>
    </citation>
    <scope>NUCLEOTIDE SEQUENCE</scope>
    <source>
        <strain evidence="2">20VBR1</strain>
    </source>
</reference>
<evidence type="ECO:0000259" key="1">
    <source>
        <dbReference type="Pfam" id="PF13802"/>
    </source>
</evidence>
<dbReference type="GO" id="GO:0030246">
    <property type="term" value="F:carbohydrate binding"/>
    <property type="evidence" value="ECO:0007669"/>
    <property type="project" value="InterPro"/>
</dbReference>
<dbReference type="InterPro" id="IPR011013">
    <property type="entry name" value="Gal_mutarotase_sf_dom"/>
</dbReference>
<sequence length="173" mass="19165">MTVSLDAPPRFNLAEREGPRLTLRAENGAAVHLFVLEPEIIRVLLAPTGELTMSRTWAIAPGQADVALEGRDRFDMAGFSAPAFELTESDDRLVIETAALRLTVRLTGFVCRWDMKLADGSWRQVAKDRPTQAYNLGWWDEKTHHYLVLAPSERFYGLGNGPAPWTGRAAASA</sequence>
<protein>
    <submittedName>
        <fullName evidence="2">DUF4968 domain-containing protein</fullName>
    </submittedName>
</protein>
<feature type="domain" description="Glycoside hydrolase family 31 N-terminal" evidence="1">
    <location>
        <begin position="31"/>
        <end position="160"/>
    </location>
</feature>
<name>A0A974P1Z2_9CAUL</name>
<proteinExistence type="predicted"/>
<dbReference type="GO" id="GO:0005975">
    <property type="term" value="P:carbohydrate metabolic process"/>
    <property type="evidence" value="ECO:0007669"/>
    <property type="project" value="InterPro"/>
</dbReference>
<accession>A0A974P1Z2</accession>
<dbReference type="InterPro" id="IPR025887">
    <property type="entry name" value="Glyco_hydro_31_N_dom"/>
</dbReference>
<dbReference type="EMBL" id="CP068570">
    <property type="protein sequence ID" value="QQZ49238.1"/>
    <property type="molecule type" value="Genomic_DNA"/>
</dbReference>
<gene>
    <name evidence="2" type="ORF">JKL49_19265</name>
</gene>
<dbReference type="Pfam" id="PF13802">
    <property type="entry name" value="Gal_mutarotas_2"/>
    <property type="match status" value="1"/>
</dbReference>
<evidence type="ECO:0000313" key="2">
    <source>
        <dbReference type="EMBL" id="QQZ49238.1"/>
    </source>
</evidence>
<dbReference type="GO" id="GO:0003824">
    <property type="term" value="F:catalytic activity"/>
    <property type="evidence" value="ECO:0007669"/>
    <property type="project" value="InterPro"/>
</dbReference>
<dbReference type="Gene3D" id="2.60.40.1760">
    <property type="entry name" value="glycosyl hydrolase (family 31)"/>
    <property type="match status" value="1"/>
</dbReference>
<dbReference type="SUPFAM" id="SSF74650">
    <property type="entry name" value="Galactose mutarotase-like"/>
    <property type="match status" value="1"/>
</dbReference>
<organism evidence="2">
    <name type="scientific">Phenylobacterium glaciei</name>
    <dbReference type="NCBI Taxonomy" id="2803784"/>
    <lineage>
        <taxon>Bacteria</taxon>
        <taxon>Pseudomonadati</taxon>
        <taxon>Pseudomonadota</taxon>
        <taxon>Alphaproteobacteria</taxon>
        <taxon>Caulobacterales</taxon>
        <taxon>Caulobacteraceae</taxon>
        <taxon>Phenylobacterium</taxon>
    </lineage>
</organism>